<keyword evidence="5 12" id="KW-0418">Kinase</keyword>
<organism evidence="12 13">
    <name type="scientific">Levilactobacillus spicheri</name>
    <dbReference type="NCBI Taxonomy" id="216463"/>
    <lineage>
        <taxon>Bacteria</taxon>
        <taxon>Bacillati</taxon>
        <taxon>Bacillota</taxon>
        <taxon>Bacilli</taxon>
        <taxon>Lactobacillales</taxon>
        <taxon>Lactobacillaceae</taxon>
        <taxon>Levilactobacillus</taxon>
    </lineage>
</organism>
<dbReference type="InterPro" id="IPR006204">
    <property type="entry name" value="GHMP_kinase_N_dom"/>
</dbReference>
<dbReference type="AlphaFoldDB" id="A0A0F3RTR4"/>
<dbReference type="OrthoDB" id="9764892at2"/>
<name>A0A0F3RTR4_9LACO</name>
<dbReference type="PANTHER" id="PTHR43290:SF2">
    <property type="entry name" value="MEVALONATE KINASE"/>
    <property type="match status" value="1"/>
</dbReference>
<evidence type="ECO:0000256" key="2">
    <source>
        <dbReference type="ARBA" id="ARBA00022516"/>
    </source>
</evidence>
<dbReference type="PRINTS" id="PR00959">
    <property type="entry name" value="MEVGALKINASE"/>
</dbReference>
<dbReference type="PANTHER" id="PTHR43290">
    <property type="entry name" value="MEVALONATE KINASE"/>
    <property type="match status" value="1"/>
</dbReference>
<dbReference type="NCBIfam" id="TIGR00549">
    <property type="entry name" value="mevalon_kin"/>
    <property type="match status" value="1"/>
</dbReference>
<dbReference type="InterPro" id="IPR020568">
    <property type="entry name" value="Ribosomal_Su5_D2-typ_SF"/>
</dbReference>
<protein>
    <submittedName>
        <fullName evidence="12">Mevalonate kinase</fullName>
    </submittedName>
</protein>
<evidence type="ECO:0000256" key="1">
    <source>
        <dbReference type="ARBA" id="ARBA00022490"/>
    </source>
</evidence>
<keyword evidence="2" id="KW-0444">Lipid biosynthesis</keyword>
<dbReference type="InterPro" id="IPR036554">
    <property type="entry name" value="GHMP_kinase_C_sf"/>
</dbReference>
<dbReference type="UniPathway" id="UPA00057">
    <property type="reaction ID" value="UER00098"/>
</dbReference>
<accession>A0A0F3RTR4</accession>
<sequence length="315" mass="32817">MKKSVIGKSNAKIILLGDHSVVYGQPAIALPLTSVNTTVTMTATAAGQTIASRYFDGPIAQLNSQLAGVVKLITTLLERFDGQQTPFHMAITSDLPAERGMGSSAAVDVAITRAMYRFFDRPLSRDELLETVAIGEKITHGNPSGIDAATSSSAVPIWLIPHETISQIPFHLTGYLVIADSGIKGQTGQAVAAVARRHTTQPDTTNRQIETLGQLSYAARDCLAANEMTRLGGILDSAQEQLAGLGVSSPELDHLITVARANGALGAKLTGGGMGGCMIALCATAASATAVQHALVAAGATATWTEVLHHEEEPA</sequence>
<evidence type="ECO:0000313" key="12">
    <source>
        <dbReference type="EMBL" id="KJW13413.1"/>
    </source>
</evidence>
<feature type="domain" description="GHMP kinase C-terminal" evidence="11">
    <location>
        <begin position="221"/>
        <end position="299"/>
    </location>
</feature>
<dbReference type="GO" id="GO:0005829">
    <property type="term" value="C:cytosol"/>
    <property type="evidence" value="ECO:0007669"/>
    <property type="project" value="TreeGrafter"/>
</dbReference>
<keyword evidence="3" id="KW-0808">Transferase</keyword>
<dbReference type="GO" id="GO:0004496">
    <property type="term" value="F:mevalonate kinase activity"/>
    <property type="evidence" value="ECO:0007669"/>
    <property type="project" value="InterPro"/>
</dbReference>
<dbReference type="RefSeq" id="WP_045806640.1">
    <property type="nucleotide sequence ID" value="NZ_JZCR01000006.1"/>
</dbReference>
<reference evidence="12 13" key="1">
    <citation type="submission" date="2015-03" db="EMBL/GenBank/DDBJ databases">
        <authorList>
            <person name="Zheng J."/>
            <person name="Ganezle M."/>
        </authorList>
    </citation>
    <scope>NUCLEOTIDE SEQUENCE [LARGE SCALE GENOMIC DNA]</scope>
    <source>
        <strain evidence="12 13">LP38</strain>
    </source>
</reference>
<dbReference type="InterPro" id="IPR006205">
    <property type="entry name" value="Mev_gal_kin"/>
</dbReference>
<keyword evidence="7" id="KW-0460">Magnesium</keyword>
<dbReference type="InterPro" id="IPR014721">
    <property type="entry name" value="Ribsml_uS5_D2-typ_fold_subgr"/>
</dbReference>
<evidence type="ECO:0000259" key="11">
    <source>
        <dbReference type="Pfam" id="PF08544"/>
    </source>
</evidence>
<comment type="caution">
    <text evidence="12">The sequence shown here is derived from an EMBL/GenBank/DDBJ whole genome shotgun (WGS) entry which is preliminary data.</text>
</comment>
<evidence type="ECO:0000313" key="13">
    <source>
        <dbReference type="Proteomes" id="UP000033491"/>
    </source>
</evidence>
<evidence type="ECO:0000256" key="8">
    <source>
        <dbReference type="ARBA" id="ARBA00023098"/>
    </source>
</evidence>
<dbReference type="SUPFAM" id="SSF55060">
    <property type="entry name" value="GHMP Kinase, C-terminal domain"/>
    <property type="match status" value="1"/>
</dbReference>
<gene>
    <name evidence="12" type="ORF">VC81_02815</name>
</gene>
<dbReference type="EMBL" id="JZCR01000006">
    <property type="protein sequence ID" value="KJW13413.1"/>
    <property type="molecule type" value="Genomic_DNA"/>
</dbReference>
<dbReference type="InterPro" id="IPR013750">
    <property type="entry name" value="GHMP_kinase_C_dom"/>
</dbReference>
<feature type="domain" description="GHMP kinase N-terminal" evidence="10">
    <location>
        <begin position="70"/>
        <end position="151"/>
    </location>
</feature>
<dbReference type="Pfam" id="PF00288">
    <property type="entry name" value="GHMP_kinases_N"/>
    <property type="match status" value="1"/>
</dbReference>
<evidence type="ECO:0000256" key="5">
    <source>
        <dbReference type="ARBA" id="ARBA00022777"/>
    </source>
</evidence>
<comment type="pathway">
    <text evidence="9">Isoprenoid biosynthesis; isopentenyl diphosphate biosynthesis via mevalonate pathway; isopentenyl diphosphate from (R)-mevalonate: step 1/3.</text>
</comment>
<dbReference type="Pfam" id="PF08544">
    <property type="entry name" value="GHMP_kinases_C"/>
    <property type="match status" value="1"/>
</dbReference>
<evidence type="ECO:0000259" key="10">
    <source>
        <dbReference type="Pfam" id="PF00288"/>
    </source>
</evidence>
<keyword evidence="4" id="KW-0547">Nucleotide-binding</keyword>
<keyword evidence="8" id="KW-0443">Lipid metabolism</keyword>
<dbReference type="Gene3D" id="3.30.230.10">
    <property type="match status" value="1"/>
</dbReference>
<dbReference type="GO" id="GO:0019287">
    <property type="term" value="P:isopentenyl diphosphate biosynthetic process, mevalonate pathway"/>
    <property type="evidence" value="ECO:0007669"/>
    <property type="project" value="UniProtKB-UniPathway"/>
</dbReference>
<evidence type="ECO:0000256" key="6">
    <source>
        <dbReference type="ARBA" id="ARBA00022840"/>
    </source>
</evidence>
<proteinExistence type="predicted"/>
<dbReference type="GO" id="GO:0005524">
    <property type="term" value="F:ATP binding"/>
    <property type="evidence" value="ECO:0007669"/>
    <property type="project" value="UniProtKB-KW"/>
</dbReference>
<evidence type="ECO:0000256" key="4">
    <source>
        <dbReference type="ARBA" id="ARBA00022741"/>
    </source>
</evidence>
<keyword evidence="1" id="KW-0963">Cytoplasm</keyword>
<keyword evidence="6" id="KW-0067">ATP-binding</keyword>
<dbReference type="Proteomes" id="UP000033491">
    <property type="component" value="Unassembled WGS sequence"/>
</dbReference>
<dbReference type="SUPFAM" id="SSF54211">
    <property type="entry name" value="Ribosomal protein S5 domain 2-like"/>
    <property type="match status" value="1"/>
</dbReference>
<evidence type="ECO:0000256" key="3">
    <source>
        <dbReference type="ARBA" id="ARBA00022679"/>
    </source>
</evidence>
<dbReference type="Gene3D" id="3.30.70.890">
    <property type="entry name" value="GHMP kinase, C-terminal domain"/>
    <property type="match status" value="1"/>
</dbReference>
<evidence type="ECO:0000256" key="7">
    <source>
        <dbReference type="ARBA" id="ARBA00022842"/>
    </source>
</evidence>
<dbReference type="STRING" id="216463.VC81_02815"/>
<evidence type="ECO:0000256" key="9">
    <source>
        <dbReference type="ARBA" id="ARBA00029438"/>
    </source>
</evidence>
<dbReference type="PATRIC" id="fig|216463.3.peg.2383"/>